<reference evidence="2 3" key="1">
    <citation type="submission" date="2018-02" db="EMBL/GenBank/DDBJ databases">
        <title>Genomic Encyclopedia of Archaeal and Bacterial Type Strains, Phase II (KMG-II): from individual species to whole genera.</title>
        <authorList>
            <person name="Goeker M."/>
        </authorList>
    </citation>
    <scope>NUCLEOTIDE SEQUENCE [LARGE SCALE GENOMIC DNA]</scope>
    <source>
        <strain evidence="2 3">DSM 3808</strain>
    </source>
</reference>
<dbReference type="EMBL" id="PTJA01000026">
    <property type="protein sequence ID" value="PPK74352.1"/>
    <property type="molecule type" value="Genomic_DNA"/>
</dbReference>
<proteinExistence type="predicted"/>
<name>A0A2S6HA29_9FIRM</name>
<evidence type="ECO:0000313" key="2">
    <source>
        <dbReference type="EMBL" id="PPK74352.1"/>
    </source>
</evidence>
<dbReference type="InterPro" id="IPR027417">
    <property type="entry name" value="P-loop_NTPase"/>
</dbReference>
<accession>A0A2S6HA29</accession>
<dbReference type="Gene3D" id="3.40.50.300">
    <property type="entry name" value="P-loop containing nucleotide triphosphate hydrolases"/>
    <property type="match status" value="1"/>
</dbReference>
<gene>
    <name evidence="2" type="ORF">BXY41_1263</name>
</gene>
<sequence>MIYFYSGTPGSGKSYHVAKDIYFQLNRGKNVIANFDINYDLITSKKKGFFFYKDNFDLKVDWLLDFSRLCHRRDKRGKIIEGQTWLVIDECQLIFNCRSWNDRSRQQWANFFTQHRKYGYHIILISQFDRLIDRQIRSLIEYEYRHRKINNFGTVGFFLGLLSLGHPLFVSVEYWYGVKEKCGVSFFYGRKKYYHMYDSYKLFDEGPQGG</sequence>
<comment type="caution">
    <text evidence="2">The sequence shown here is derived from an EMBL/GenBank/DDBJ whole genome shotgun (WGS) entry which is preliminary data.</text>
</comment>
<dbReference type="AlphaFoldDB" id="A0A2S6HA29"/>
<dbReference type="SUPFAM" id="SSF52540">
    <property type="entry name" value="P-loop containing nucleoside triphosphate hydrolases"/>
    <property type="match status" value="1"/>
</dbReference>
<protein>
    <submittedName>
        <fullName evidence="2">Zonular occludens toxin Zot</fullName>
    </submittedName>
</protein>
<organism evidence="2 3">
    <name type="scientific">Lacrimispora xylanisolvens</name>
    <dbReference type="NCBI Taxonomy" id="384636"/>
    <lineage>
        <taxon>Bacteria</taxon>
        <taxon>Bacillati</taxon>
        <taxon>Bacillota</taxon>
        <taxon>Clostridia</taxon>
        <taxon>Lachnospirales</taxon>
        <taxon>Lachnospiraceae</taxon>
        <taxon>Lacrimispora</taxon>
    </lineage>
</organism>
<dbReference type="Pfam" id="PF05707">
    <property type="entry name" value="Zot"/>
    <property type="match status" value="1"/>
</dbReference>
<evidence type="ECO:0000313" key="3">
    <source>
        <dbReference type="Proteomes" id="UP000237749"/>
    </source>
</evidence>
<dbReference type="InterPro" id="IPR008900">
    <property type="entry name" value="Zot_N"/>
</dbReference>
<evidence type="ECO:0000259" key="1">
    <source>
        <dbReference type="Pfam" id="PF05707"/>
    </source>
</evidence>
<dbReference type="Proteomes" id="UP000237749">
    <property type="component" value="Unassembled WGS sequence"/>
</dbReference>
<feature type="domain" description="Zona occludens toxin N-terminal" evidence="1">
    <location>
        <begin position="1"/>
        <end position="158"/>
    </location>
</feature>
<keyword evidence="3" id="KW-1185">Reference proteome</keyword>
<dbReference type="RefSeq" id="WP_104439880.1">
    <property type="nucleotide sequence ID" value="NZ_PTJA01000026.1"/>
</dbReference>
<dbReference type="OrthoDB" id="102453at2"/>